<dbReference type="Proteomes" id="UP000198928">
    <property type="component" value="Unassembled WGS sequence"/>
</dbReference>
<dbReference type="AlphaFoldDB" id="A0A1I3XHV3"/>
<name>A0A1I3XHV3_9ACTN</name>
<gene>
    <name evidence="2" type="ORF">SAMN05192584_104185</name>
</gene>
<keyword evidence="3" id="KW-1185">Reference proteome</keyword>
<sequence length="35" mass="3768">MFVFFSNRTGCLGSLLVSLAGTALLLLLLHSCRGR</sequence>
<keyword evidence="1" id="KW-0472">Membrane</keyword>
<reference evidence="3" key="1">
    <citation type="submission" date="2016-10" db="EMBL/GenBank/DDBJ databases">
        <authorList>
            <person name="Varghese N."/>
            <person name="Submissions S."/>
        </authorList>
    </citation>
    <scope>NUCLEOTIDE SEQUENCE [LARGE SCALE GENOMIC DNA]</scope>
    <source>
        <strain evidence="3">PL19</strain>
    </source>
</reference>
<keyword evidence="1" id="KW-0812">Transmembrane</keyword>
<proteinExistence type="predicted"/>
<evidence type="ECO:0000256" key="1">
    <source>
        <dbReference type="SAM" id="Phobius"/>
    </source>
</evidence>
<protein>
    <submittedName>
        <fullName evidence="2">Uncharacterized protein</fullName>
    </submittedName>
</protein>
<organism evidence="2 3">
    <name type="scientific">Streptomyces pini</name>
    <dbReference type="NCBI Taxonomy" id="1520580"/>
    <lineage>
        <taxon>Bacteria</taxon>
        <taxon>Bacillati</taxon>
        <taxon>Actinomycetota</taxon>
        <taxon>Actinomycetes</taxon>
        <taxon>Kitasatosporales</taxon>
        <taxon>Streptomycetaceae</taxon>
        <taxon>Streptomyces</taxon>
    </lineage>
</organism>
<dbReference type="EMBL" id="FOSG01000004">
    <property type="protein sequence ID" value="SFK19187.1"/>
    <property type="molecule type" value="Genomic_DNA"/>
</dbReference>
<accession>A0A1I3XHV3</accession>
<evidence type="ECO:0000313" key="3">
    <source>
        <dbReference type="Proteomes" id="UP000198928"/>
    </source>
</evidence>
<keyword evidence="1" id="KW-1133">Transmembrane helix</keyword>
<feature type="transmembrane region" description="Helical" evidence="1">
    <location>
        <begin position="12"/>
        <end position="29"/>
    </location>
</feature>
<evidence type="ECO:0000313" key="2">
    <source>
        <dbReference type="EMBL" id="SFK19187.1"/>
    </source>
</evidence>